<dbReference type="AlphaFoldDB" id="F7R1R8"/>
<name>F7R1R8_9LACO</name>
<sequence length="45" mass="4862">MPKSVPPKCQNNGLLLPYRFNGANADTAGLIGDFQSARISLEELN</sequence>
<protein>
    <submittedName>
        <fullName evidence="1">Uncharacterized protein</fullName>
    </submittedName>
</protein>
<reference evidence="1 2" key="1">
    <citation type="journal article" date="2011" name="J. Bacteriol.">
        <title>Genome Sequence of Lactobacillus ruminis SPM0211, Isolated from a Fecal Sample from a Healthy Korean.</title>
        <authorList>
            <person name="Lee S."/>
            <person name="Cho Y.J."/>
            <person name="Lee A.H."/>
            <person name="Chun J."/>
            <person name="Ha N.J."/>
            <person name="Ko G."/>
        </authorList>
    </citation>
    <scope>NUCLEOTIDE SEQUENCE [LARGE SCALE GENOMIC DNA]</scope>
    <source>
        <strain evidence="1 2">SPM0211</strain>
    </source>
</reference>
<comment type="caution">
    <text evidence="1">The sequence shown here is derived from an EMBL/GenBank/DDBJ whole genome shotgun (WGS) entry which is preliminary data.</text>
</comment>
<dbReference type="Proteomes" id="UP000002971">
    <property type="component" value="Unassembled WGS sequence"/>
</dbReference>
<evidence type="ECO:0000313" key="2">
    <source>
        <dbReference type="Proteomes" id="UP000002971"/>
    </source>
</evidence>
<organism evidence="1 2">
    <name type="scientific">Ligilactobacillus ruminis SPM0211</name>
    <dbReference type="NCBI Taxonomy" id="1040964"/>
    <lineage>
        <taxon>Bacteria</taxon>
        <taxon>Bacillati</taxon>
        <taxon>Bacillota</taxon>
        <taxon>Bacilli</taxon>
        <taxon>Lactobacillales</taxon>
        <taxon>Lactobacillaceae</taxon>
        <taxon>Ligilactobacillus</taxon>
    </lineage>
</organism>
<gene>
    <name evidence="1" type="ORF">LRU_01642</name>
</gene>
<accession>F7R1R8</accession>
<proteinExistence type="predicted"/>
<evidence type="ECO:0000313" key="1">
    <source>
        <dbReference type="EMBL" id="EGM51330.1"/>
    </source>
</evidence>
<dbReference type="EMBL" id="AFOJ01000006">
    <property type="protein sequence ID" value="EGM51330.1"/>
    <property type="molecule type" value="Genomic_DNA"/>
</dbReference>